<dbReference type="RefSeq" id="WP_101355647.1">
    <property type="nucleotide sequence ID" value="NZ_PIQO01000017.1"/>
</dbReference>
<protein>
    <submittedName>
        <fullName evidence="1">Uncharacterized protein</fullName>
    </submittedName>
</protein>
<organism evidence="1 2">
    <name type="scientific">Heyndrickxia camelliae</name>
    <dbReference type="NCBI Taxonomy" id="1707093"/>
    <lineage>
        <taxon>Bacteria</taxon>
        <taxon>Bacillati</taxon>
        <taxon>Bacillota</taxon>
        <taxon>Bacilli</taxon>
        <taxon>Bacillales</taxon>
        <taxon>Bacillaceae</taxon>
        <taxon>Heyndrickxia</taxon>
    </lineage>
</organism>
<evidence type="ECO:0000313" key="2">
    <source>
        <dbReference type="Proteomes" id="UP000233440"/>
    </source>
</evidence>
<reference evidence="1 2" key="1">
    <citation type="submission" date="2017-11" db="EMBL/GenBank/DDBJ databases">
        <title>Bacillus camelliae sp. nov., isolated from pu'er tea.</title>
        <authorList>
            <person name="Niu L."/>
        </authorList>
    </citation>
    <scope>NUCLEOTIDE SEQUENCE [LARGE SCALE GENOMIC DNA]</scope>
    <source>
        <strain evidence="1 2">7578-1</strain>
    </source>
</reference>
<proteinExistence type="predicted"/>
<dbReference type="InterPro" id="IPR057845">
    <property type="entry name" value="Gad1"/>
</dbReference>
<sequence length="303" mass="36143">MYKSNDSTLKLVAIKTKSKILISDNINGENYFHTRLDNYFYDGEKPTKTYHKDWFEFKQMPTKIEKQLPAKRINERYELKEGFSETELTPKVINKSYIDEDSDFYEVKGLYDFKYETQEAGFEEIPFEITIAEEIDGEFEIVKMEHEPKYSLLDRITTHPVLLQTKPCYLTKEESYRIIRNHVKSNINSKYARVTSDYDFYFTVEKVIELYEPHSYEVNVNAAYSRRKPKYEKRYQRNRTQKIYEVAPKPYNSYPVVEPFTGKDYTDLKNNIDTFLHNLMEMINEPVVECKHCKGRGVVLNEN</sequence>
<dbReference type="AlphaFoldDB" id="A0A2N3LG27"/>
<accession>A0A2N3LG27</accession>
<comment type="caution">
    <text evidence="1">The sequence shown here is derived from an EMBL/GenBank/DDBJ whole genome shotgun (WGS) entry which is preliminary data.</text>
</comment>
<keyword evidence="2" id="KW-1185">Reference proteome</keyword>
<gene>
    <name evidence="1" type="ORF">CWO92_18230</name>
</gene>
<name>A0A2N3LG27_9BACI</name>
<evidence type="ECO:0000313" key="1">
    <source>
        <dbReference type="EMBL" id="PKR83507.1"/>
    </source>
</evidence>
<dbReference type="OrthoDB" id="2913848at2"/>
<dbReference type="EMBL" id="PIQO01000017">
    <property type="protein sequence ID" value="PKR83507.1"/>
    <property type="molecule type" value="Genomic_DNA"/>
</dbReference>
<dbReference type="Proteomes" id="UP000233440">
    <property type="component" value="Unassembled WGS sequence"/>
</dbReference>
<dbReference type="Pfam" id="PF25705">
    <property type="entry name" value="Gad1"/>
    <property type="match status" value="1"/>
</dbReference>